<accession>A0A0L6VJP1</accession>
<dbReference type="VEuPathDB" id="FungiDB:VP01_15016g1"/>
<feature type="compositionally biased region" description="Basic residues" evidence="1">
    <location>
        <begin position="50"/>
        <end position="67"/>
    </location>
</feature>
<sequence>PQRIPKFFAYMDRYLSGKGRTYCAGNKLSVANLDLRGTHHFQDGHASGLIHRHNQQVNSHHKALPGN</sequence>
<dbReference type="InterPro" id="IPR036282">
    <property type="entry name" value="Glutathione-S-Trfase_C_sf"/>
</dbReference>
<dbReference type="InterPro" id="IPR004046">
    <property type="entry name" value="GST_C"/>
</dbReference>
<evidence type="ECO:0000313" key="4">
    <source>
        <dbReference type="Proteomes" id="UP000037035"/>
    </source>
</evidence>
<comment type="caution">
    <text evidence="3">The sequence shown here is derived from an EMBL/GenBank/DDBJ whole genome shotgun (WGS) entry which is preliminary data.</text>
</comment>
<proteinExistence type="predicted"/>
<evidence type="ECO:0000259" key="2">
    <source>
        <dbReference type="Pfam" id="PF14497"/>
    </source>
</evidence>
<evidence type="ECO:0000256" key="1">
    <source>
        <dbReference type="SAM" id="MobiDB-lite"/>
    </source>
</evidence>
<dbReference type="Proteomes" id="UP000037035">
    <property type="component" value="Unassembled WGS sequence"/>
</dbReference>
<dbReference type="AlphaFoldDB" id="A0A0L6VJP1"/>
<organism evidence="3 4">
    <name type="scientific">Puccinia sorghi</name>
    <dbReference type="NCBI Taxonomy" id="27349"/>
    <lineage>
        <taxon>Eukaryota</taxon>
        <taxon>Fungi</taxon>
        <taxon>Dikarya</taxon>
        <taxon>Basidiomycota</taxon>
        <taxon>Pucciniomycotina</taxon>
        <taxon>Pucciniomycetes</taxon>
        <taxon>Pucciniales</taxon>
        <taxon>Pucciniaceae</taxon>
        <taxon>Puccinia</taxon>
    </lineage>
</organism>
<dbReference type="SUPFAM" id="SSF47616">
    <property type="entry name" value="GST C-terminal domain-like"/>
    <property type="match status" value="1"/>
</dbReference>
<gene>
    <name evidence="3" type="ORF">VP01_15016g1</name>
</gene>
<protein>
    <recommendedName>
        <fullName evidence="2">Glutathione S-transferase C-terminal domain-containing protein</fullName>
    </recommendedName>
</protein>
<reference evidence="3 4" key="1">
    <citation type="submission" date="2015-08" db="EMBL/GenBank/DDBJ databases">
        <title>Next Generation Sequencing and Analysis of the Genome of Puccinia sorghi L Schw, the Causal Agent of Maize Common Rust.</title>
        <authorList>
            <person name="Rochi L."/>
            <person name="Burguener G."/>
            <person name="Darino M."/>
            <person name="Turjanski A."/>
            <person name="Kreff E."/>
            <person name="Dieguez M.J."/>
            <person name="Sacco F."/>
        </authorList>
    </citation>
    <scope>NUCLEOTIDE SEQUENCE [LARGE SCALE GENOMIC DNA]</scope>
    <source>
        <strain evidence="3 4">RO10H11247</strain>
    </source>
</reference>
<evidence type="ECO:0000313" key="3">
    <source>
        <dbReference type="EMBL" id="KNZ60782.1"/>
    </source>
</evidence>
<dbReference type="OrthoDB" id="414243at2759"/>
<feature type="non-terminal residue" evidence="3">
    <location>
        <position position="1"/>
    </location>
</feature>
<dbReference type="Pfam" id="PF14497">
    <property type="entry name" value="GST_C_3"/>
    <property type="match status" value="1"/>
</dbReference>
<keyword evidence="4" id="KW-1185">Reference proteome</keyword>
<feature type="region of interest" description="Disordered" evidence="1">
    <location>
        <begin position="44"/>
        <end position="67"/>
    </location>
</feature>
<dbReference type="Gene3D" id="1.20.1050.10">
    <property type="match status" value="1"/>
</dbReference>
<dbReference type="EMBL" id="LAVV01005572">
    <property type="protein sequence ID" value="KNZ60782.1"/>
    <property type="molecule type" value="Genomic_DNA"/>
</dbReference>
<name>A0A0L6VJP1_9BASI</name>
<feature type="domain" description="Glutathione S-transferase C-terminal" evidence="2">
    <location>
        <begin position="2"/>
        <end position="35"/>
    </location>
</feature>